<proteinExistence type="predicted"/>
<dbReference type="KEGG" id="gfs:119635548"/>
<accession>A0A9C5YVQ9</accession>
<protein>
    <submittedName>
        <fullName evidence="3">Cell wall integrity sensor MID2-like</fullName>
    </submittedName>
</protein>
<evidence type="ECO:0000256" key="1">
    <source>
        <dbReference type="SAM" id="SignalP"/>
    </source>
</evidence>
<dbReference type="RefSeq" id="XP_037886328.1">
    <property type="nucleotide sequence ID" value="XM_038030400.1"/>
</dbReference>
<feature type="chain" id="PRO_5039102604" evidence="1">
    <location>
        <begin position="31"/>
        <end position="246"/>
    </location>
</feature>
<gene>
    <name evidence="3" type="primary">LOC119635548</name>
</gene>
<sequence>MRTSYYDINVNVLPLPLLLLLLLRCCIISCCNNGNIASVRAGVGNTNTTIPILGAATPNVLNAFTANNLNSLSCLRYIANNTVGNRNSQLTSIIENLSHNNQHGCNSSSGVGGGNSNCNGSNSSCSLASVSTSSSAVSAATAASVAALISSSSLSTLTKTSGATTLTLLPSYKPYPSINSAYWLPSTNPSPYSVPGLFHLFILGYLKGKKKKKKNKLQRTGKKTVHLLNSASYSFEVLLPFLFIAH</sequence>
<dbReference type="Proteomes" id="UP000092443">
    <property type="component" value="Unplaced"/>
</dbReference>
<keyword evidence="1" id="KW-0732">Signal</keyword>
<name>A0A9C5YVQ9_9MUSC</name>
<reference evidence="3" key="1">
    <citation type="submission" date="2025-08" db="UniProtKB">
        <authorList>
            <consortium name="RefSeq"/>
        </authorList>
    </citation>
    <scope>IDENTIFICATION</scope>
    <source>
        <tissue evidence="3">Whole body pupa</tissue>
    </source>
</reference>
<dbReference type="AlphaFoldDB" id="A0A9C5YVQ9"/>
<dbReference type="GeneID" id="119635548"/>
<evidence type="ECO:0000313" key="3">
    <source>
        <dbReference type="RefSeq" id="XP_037886328.1"/>
    </source>
</evidence>
<keyword evidence="2" id="KW-1185">Reference proteome</keyword>
<evidence type="ECO:0000313" key="2">
    <source>
        <dbReference type="Proteomes" id="UP000092443"/>
    </source>
</evidence>
<organism evidence="2 3">
    <name type="scientific">Glossina fuscipes</name>
    <dbReference type="NCBI Taxonomy" id="7396"/>
    <lineage>
        <taxon>Eukaryota</taxon>
        <taxon>Metazoa</taxon>
        <taxon>Ecdysozoa</taxon>
        <taxon>Arthropoda</taxon>
        <taxon>Hexapoda</taxon>
        <taxon>Insecta</taxon>
        <taxon>Pterygota</taxon>
        <taxon>Neoptera</taxon>
        <taxon>Endopterygota</taxon>
        <taxon>Diptera</taxon>
        <taxon>Brachycera</taxon>
        <taxon>Muscomorpha</taxon>
        <taxon>Hippoboscoidea</taxon>
        <taxon>Glossinidae</taxon>
        <taxon>Glossina</taxon>
    </lineage>
</organism>
<feature type="signal peptide" evidence="1">
    <location>
        <begin position="1"/>
        <end position="30"/>
    </location>
</feature>